<name>A0A1Y5TNY0_9PROT</name>
<dbReference type="Pfam" id="PF24684">
    <property type="entry name" value="Vgb_lyase"/>
    <property type="match status" value="1"/>
</dbReference>
<reference evidence="2 3" key="1">
    <citation type="submission" date="2017-03" db="EMBL/GenBank/DDBJ databases">
        <authorList>
            <person name="Afonso C.L."/>
            <person name="Miller P.J."/>
            <person name="Scott M.A."/>
            <person name="Spackman E."/>
            <person name="Goraichik I."/>
            <person name="Dimitrov K.M."/>
            <person name="Suarez D.L."/>
            <person name="Swayne D.E."/>
        </authorList>
    </citation>
    <scope>NUCLEOTIDE SEQUENCE [LARGE SCALE GENOMIC DNA]</scope>
    <source>
        <strain evidence="2 3">CECT 7691</strain>
    </source>
</reference>
<proteinExistence type="predicted"/>
<organism evidence="2 3">
    <name type="scientific">Oceanibacterium hippocampi</name>
    <dbReference type="NCBI Taxonomy" id="745714"/>
    <lineage>
        <taxon>Bacteria</taxon>
        <taxon>Pseudomonadati</taxon>
        <taxon>Pseudomonadota</taxon>
        <taxon>Alphaproteobacteria</taxon>
        <taxon>Sneathiellales</taxon>
        <taxon>Sneathiellaceae</taxon>
        <taxon>Oceanibacterium</taxon>
    </lineage>
</organism>
<dbReference type="AlphaFoldDB" id="A0A1Y5TNY0"/>
<dbReference type="Gene3D" id="1.10.760.10">
    <property type="entry name" value="Cytochrome c-like domain"/>
    <property type="match status" value="1"/>
</dbReference>
<dbReference type="SUPFAM" id="SSF46626">
    <property type="entry name" value="Cytochrome c"/>
    <property type="match status" value="1"/>
</dbReference>
<dbReference type="SUPFAM" id="SSF101898">
    <property type="entry name" value="NHL repeat"/>
    <property type="match status" value="1"/>
</dbReference>
<keyword evidence="2" id="KW-0456">Lyase</keyword>
<dbReference type="RefSeq" id="WP_085884360.1">
    <property type="nucleotide sequence ID" value="NZ_FWFR01000002.1"/>
</dbReference>
<accession>A0A1Y5TNY0</accession>
<feature type="chain" id="PRO_5012893157" evidence="1">
    <location>
        <begin position="23"/>
        <end position="411"/>
    </location>
</feature>
<dbReference type="InterPro" id="IPR015943">
    <property type="entry name" value="WD40/YVTN_repeat-like_dom_sf"/>
</dbReference>
<evidence type="ECO:0000313" key="3">
    <source>
        <dbReference type="Proteomes" id="UP000193200"/>
    </source>
</evidence>
<evidence type="ECO:0000313" key="2">
    <source>
        <dbReference type="EMBL" id="SLN66355.1"/>
    </source>
</evidence>
<dbReference type="Proteomes" id="UP000193200">
    <property type="component" value="Unassembled WGS sequence"/>
</dbReference>
<keyword evidence="3" id="KW-1185">Reference proteome</keyword>
<dbReference type="Gene3D" id="2.130.10.10">
    <property type="entry name" value="YVTN repeat-like/Quinoprotein amine dehydrogenase"/>
    <property type="match status" value="2"/>
</dbReference>
<dbReference type="InterPro" id="IPR036909">
    <property type="entry name" value="Cyt_c-like_dom_sf"/>
</dbReference>
<gene>
    <name evidence="2" type="primary">vgb_3</name>
    <name evidence="2" type="ORF">OCH7691_03053</name>
</gene>
<dbReference type="EC" id="4.2.99.-" evidence="2"/>
<dbReference type="GO" id="GO:0016829">
    <property type="term" value="F:lyase activity"/>
    <property type="evidence" value="ECO:0007669"/>
    <property type="project" value="UniProtKB-KW"/>
</dbReference>
<dbReference type="PANTHER" id="PTHR40274">
    <property type="entry name" value="VIRGINIAMYCIN B LYASE"/>
    <property type="match status" value="1"/>
</dbReference>
<dbReference type="GO" id="GO:0009055">
    <property type="term" value="F:electron transfer activity"/>
    <property type="evidence" value="ECO:0007669"/>
    <property type="project" value="InterPro"/>
</dbReference>
<feature type="signal peptide" evidence="1">
    <location>
        <begin position="1"/>
        <end position="22"/>
    </location>
</feature>
<evidence type="ECO:0000256" key="1">
    <source>
        <dbReference type="SAM" id="SignalP"/>
    </source>
</evidence>
<dbReference type="InterPro" id="IPR051344">
    <property type="entry name" value="Vgb"/>
</dbReference>
<keyword evidence="1" id="KW-0732">Signal</keyword>
<dbReference type="GO" id="GO:0020037">
    <property type="term" value="F:heme binding"/>
    <property type="evidence" value="ECO:0007669"/>
    <property type="project" value="InterPro"/>
</dbReference>
<sequence>MLRLFLLTGIVAFAVARGPASAAGLPEGEGRDVVEAICTACHGTNQIMRSSGYTADDWRELIGTMIDLSGGPEEQRQIVGYLATHFPPNERRTATLVPGDVEIAFTEWVVPTLGQRARDPVEASDGSIWWVGQWGNLVGRIDPETGAMTEYPLPGEARPHSVTLDGVGNAWYTGNGDGTIGKLDAATGEITVYPMPDPAARDPHTAEFDHDGILWFTLQQSNMIGRLDPATGNVKLVSPKTPGARPYGIKIDSDGVPWVACNGSNCLLRVDPATMEVTEIELPLPDSTVRRLDIAEDGMIWYVNSRKGRLGRYDPGTGKIDEWPSPSGPDSHPYAIAVVDGIVWYNESGVRPDALVRFDPRDETFQSWAVPSGNVHAGIVRHMRRTADGDLLIHQSSTNRIIRVSLPDVLN</sequence>
<dbReference type="PANTHER" id="PTHR40274:SF3">
    <property type="entry name" value="VIRGINIAMYCIN B LYASE"/>
    <property type="match status" value="1"/>
</dbReference>
<protein>
    <submittedName>
        <fullName evidence="2">Virginiamycin B lyase</fullName>
        <ecNumber evidence="2">4.2.99.-</ecNumber>
    </submittedName>
</protein>
<dbReference type="InParanoid" id="A0A1Y5TNY0"/>
<dbReference type="EMBL" id="FWFR01000002">
    <property type="protein sequence ID" value="SLN66355.1"/>
    <property type="molecule type" value="Genomic_DNA"/>
</dbReference>